<evidence type="ECO:0000313" key="2">
    <source>
        <dbReference type="EMBL" id="SFZ84574.1"/>
    </source>
</evidence>
<dbReference type="Proteomes" id="UP000183447">
    <property type="component" value="Unassembled WGS sequence"/>
</dbReference>
<dbReference type="EMBL" id="FPKU01000002">
    <property type="protein sequence ID" value="SFZ84574.1"/>
    <property type="molecule type" value="Genomic_DNA"/>
</dbReference>
<dbReference type="InterPro" id="IPR036188">
    <property type="entry name" value="FAD/NAD-bd_sf"/>
</dbReference>
<evidence type="ECO:0000259" key="1">
    <source>
        <dbReference type="Pfam" id="PF13454"/>
    </source>
</evidence>
<evidence type="ECO:0000313" key="3">
    <source>
        <dbReference type="Proteomes" id="UP000183447"/>
    </source>
</evidence>
<reference evidence="2 3" key="1">
    <citation type="submission" date="2016-11" db="EMBL/GenBank/DDBJ databases">
        <authorList>
            <person name="Jaros S."/>
            <person name="Januszkiewicz K."/>
            <person name="Wedrychowicz H."/>
        </authorList>
    </citation>
    <scope>NUCLEOTIDE SEQUENCE [LARGE SCALE GENOMIC DNA]</scope>
    <source>
        <strain evidence="2 3">ATCC 23634</strain>
    </source>
</reference>
<dbReference type="AlphaFoldDB" id="A0A1K2HXX0"/>
<dbReference type="Pfam" id="PF13454">
    <property type="entry name" value="NAD_binding_9"/>
    <property type="match status" value="1"/>
</dbReference>
<dbReference type="Gene3D" id="3.50.50.60">
    <property type="entry name" value="FAD/NAD(P)-binding domain"/>
    <property type="match status" value="2"/>
</dbReference>
<dbReference type="PANTHER" id="PTHR40254">
    <property type="entry name" value="BLR0577 PROTEIN"/>
    <property type="match status" value="1"/>
</dbReference>
<dbReference type="PANTHER" id="PTHR40254:SF1">
    <property type="entry name" value="BLR0577 PROTEIN"/>
    <property type="match status" value="1"/>
</dbReference>
<feature type="domain" description="FAD-dependent urate hydroxylase HpyO/Asp monooxygenase CreE-like FAD/NAD(P)-binding" evidence="1">
    <location>
        <begin position="8"/>
        <end position="155"/>
    </location>
</feature>
<keyword evidence="3" id="KW-1185">Reference proteome</keyword>
<name>A0A1K2HXX0_9HYPH</name>
<sequence>MTAALSVIIVGGGASGVTLAAQLLEDVTRPIRVTLVERRDRVGEGVAYSARQREHVLNVPAQGMSAFPDRPEHFFDWLVERGLIGPSERFTFVPRRLYGQYLWSLVAPALAANDGRLTLAKASAVDLVTSGRGVEVALDNGTSLVGQVAVICVGHEEKPPRANGVAVRVGSDADTDLDPEAEVVILGSGLSMVDAWLRLDHSGHRGPVTVLSRRGLLPQAHRQVTPIPLEAADVPFGTDTGYFTRWFRALCIEVEQRGGDWRSVVDALRPFNQRIWQGWTVEARRRFLRHVRPFWNIHRHRIPPDIHARLGAAVETGRIRLLAAEFIGVEAVGTRARMQYRPKGETRTLSRDIDRIYDCGGVSVDVTQSSNPLVTALIARGSARPDALRIGMDVTPDLAVVDRDGVASARVFALGPLTRGTFFEIEAMPDIRVQASLLAERLKCRSDAP</sequence>
<dbReference type="InterPro" id="IPR052189">
    <property type="entry name" value="L-asp_N-monooxygenase_NS-form"/>
</dbReference>
<dbReference type="InterPro" id="IPR038732">
    <property type="entry name" value="HpyO/CreE_NAD-binding"/>
</dbReference>
<proteinExistence type="predicted"/>
<dbReference type="RefSeq" id="WP_072342421.1">
    <property type="nucleotide sequence ID" value="NZ_FPKU01000002.1"/>
</dbReference>
<gene>
    <name evidence="2" type="ORF">SAMN02983003_2091</name>
</gene>
<accession>A0A1K2HXX0</accession>
<protein>
    <submittedName>
        <fullName evidence="2">Uncharacterized NAD(P)/FAD-binding protein YdhS</fullName>
    </submittedName>
</protein>
<organism evidence="2 3">
    <name type="scientific">Devosia enhydra</name>
    <dbReference type="NCBI Taxonomy" id="665118"/>
    <lineage>
        <taxon>Bacteria</taxon>
        <taxon>Pseudomonadati</taxon>
        <taxon>Pseudomonadota</taxon>
        <taxon>Alphaproteobacteria</taxon>
        <taxon>Hyphomicrobiales</taxon>
        <taxon>Devosiaceae</taxon>
        <taxon>Devosia</taxon>
    </lineage>
</organism>
<dbReference type="SUPFAM" id="SSF51905">
    <property type="entry name" value="FAD/NAD(P)-binding domain"/>
    <property type="match status" value="1"/>
</dbReference>